<dbReference type="OrthoDB" id="2560567at2759"/>
<gene>
    <name evidence="3" type="ORF">L202_04533</name>
</gene>
<dbReference type="RefSeq" id="XP_018994074.1">
    <property type="nucleotide sequence ID" value="XM_019138637.1"/>
</dbReference>
<feature type="transmembrane region" description="Helical" evidence="2">
    <location>
        <begin position="244"/>
        <end position="261"/>
    </location>
</feature>
<feature type="transmembrane region" description="Helical" evidence="2">
    <location>
        <begin position="39"/>
        <end position="65"/>
    </location>
</feature>
<keyword evidence="4" id="KW-1185">Reference proteome</keyword>
<feature type="transmembrane region" description="Helical" evidence="2">
    <location>
        <begin position="560"/>
        <end position="583"/>
    </location>
</feature>
<feature type="transmembrane region" description="Helical" evidence="2">
    <location>
        <begin position="218"/>
        <end position="238"/>
    </location>
</feature>
<dbReference type="EMBL" id="AWGJ01000006">
    <property type="protein sequence ID" value="ODN79028.1"/>
    <property type="molecule type" value="Genomic_DNA"/>
</dbReference>
<evidence type="ECO:0000313" key="4">
    <source>
        <dbReference type="Proteomes" id="UP000094065"/>
    </source>
</evidence>
<keyword evidence="2" id="KW-0472">Membrane</keyword>
<dbReference type="Proteomes" id="UP000094065">
    <property type="component" value="Unassembled WGS sequence"/>
</dbReference>
<feature type="transmembrane region" description="Helical" evidence="2">
    <location>
        <begin position="456"/>
        <end position="478"/>
    </location>
</feature>
<comment type="caution">
    <text evidence="3">The sequence shown here is derived from an EMBL/GenBank/DDBJ whole genome shotgun (WGS) entry which is preliminary data.</text>
</comment>
<organism evidence="3 4">
    <name type="scientific">Cryptococcus amylolentus CBS 6039</name>
    <dbReference type="NCBI Taxonomy" id="1295533"/>
    <lineage>
        <taxon>Eukaryota</taxon>
        <taxon>Fungi</taxon>
        <taxon>Dikarya</taxon>
        <taxon>Basidiomycota</taxon>
        <taxon>Agaricomycotina</taxon>
        <taxon>Tremellomycetes</taxon>
        <taxon>Tremellales</taxon>
        <taxon>Cryptococcaceae</taxon>
        <taxon>Cryptococcus</taxon>
    </lineage>
</organism>
<dbReference type="AlphaFoldDB" id="A0A1E3HRN4"/>
<feature type="region of interest" description="Disordered" evidence="1">
    <location>
        <begin position="1"/>
        <end position="22"/>
    </location>
</feature>
<reference evidence="3 4" key="1">
    <citation type="submission" date="2016-06" db="EMBL/GenBank/DDBJ databases">
        <title>Evolution of pathogenesis and genome organization in the Tremellales.</title>
        <authorList>
            <person name="Cuomo C."/>
            <person name="Litvintseva A."/>
            <person name="Heitman J."/>
            <person name="Chen Y."/>
            <person name="Sun S."/>
            <person name="Springer D."/>
            <person name="Dromer F."/>
            <person name="Young S."/>
            <person name="Zeng Q."/>
            <person name="Chapman S."/>
            <person name="Gujja S."/>
            <person name="Saif S."/>
            <person name="Birren B."/>
        </authorList>
    </citation>
    <scope>NUCLEOTIDE SEQUENCE [LARGE SCALE GENOMIC DNA]</scope>
    <source>
        <strain evidence="3 4">CBS 6039</strain>
    </source>
</reference>
<evidence type="ECO:0000313" key="3">
    <source>
        <dbReference type="EMBL" id="ODN79028.1"/>
    </source>
</evidence>
<keyword evidence="2" id="KW-1133">Transmembrane helix</keyword>
<accession>A0A1E3HRN4</accession>
<evidence type="ECO:0000256" key="2">
    <source>
        <dbReference type="SAM" id="Phobius"/>
    </source>
</evidence>
<protein>
    <submittedName>
        <fullName evidence="3">Uncharacterized protein</fullName>
    </submittedName>
</protein>
<dbReference type="GeneID" id="30155842"/>
<feature type="transmembrane region" description="Helical" evidence="2">
    <location>
        <begin position="632"/>
        <end position="652"/>
    </location>
</feature>
<keyword evidence="2" id="KW-0812">Transmembrane</keyword>
<evidence type="ECO:0000256" key="1">
    <source>
        <dbReference type="SAM" id="MobiDB-lite"/>
    </source>
</evidence>
<proteinExistence type="predicted"/>
<feature type="transmembrane region" description="Helical" evidence="2">
    <location>
        <begin position="604"/>
        <end position="626"/>
    </location>
</feature>
<name>A0A1E3HRN4_9TREE</name>
<sequence length="695" mass="79775">MGVATSPPPHAEVDPSSPPPPSPTPWQLSMYRLSPGERLLYYLYLPLLSTILILLALLASLPYMFCERSRPLLPKRSPPDPKHPESKYEWYGPEKDYPPGLALAPLGKGPGLKRRMWEMYGYFREFWYMTTRQGLQVKKYQDALSGGDAEPSDYSKSDDKCAYIVGTGIANWGDLQEPLAWYGCYHGFLCLLCICLIGDELFNVRFGAFAPQWFRGGIGYTIMFLVSATLSTSPNWGINDFIQLRYLLLTVIFLFGLYQVLRTLASSIGITTSGYRHTDYRIGRKPLRPWTQSEWLDPYYRQNFIPFQFDRYFWTERVQAKIGDWNFPAERRPREDVEEQMEWLERNSKGGDRRLVDMRVQKVYQKTPQEIKWQHGKIGRTIIHGGPKKMPPFMLDDLQARERAHLGQLPSSPPPTSAEQDEIIKAWNEDKFYFGIANWKPKTKSFGWWWFDVRRAVAVVCALGLMGVRIGLCIFDLASSNMHAYRQEYDQAQDTWDSTDSGGPDGSTCQYYQGSSLAIFAVLGEESYYGVTAKYVPPPLLPSLPPPPAPNPQANENKSMIWLAIWHLHLLGMCTAIILVAISNNMWWGMHWPFPPITLIGPRMTSMSIGVTMGFVAFATLQQGFFFGNDSLIVITRSICYASVVGFILFLYPNEPLRINYTRDPFWPWTSRVAFRFMDRKKVHYELKDFDDAQG</sequence>